<dbReference type="OrthoDB" id="1012272at2"/>
<evidence type="ECO:0000313" key="7">
    <source>
        <dbReference type="Proteomes" id="UP000272117"/>
    </source>
</evidence>
<dbReference type="Pfam" id="PF00849">
    <property type="entry name" value="PseudoU_synth_2"/>
    <property type="match status" value="1"/>
</dbReference>
<evidence type="ECO:0000313" key="6">
    <source>
        <dbReference type="EMBL" id="RNI26542.1"/>
    </source>
</evidence>
<accession>A0A3M9MLX4</accession>
<evidence type="ECO:0000259" key="5">
    <source>
        <dbReference type="Pfam" id="PF00849"/>
    </source>
</evidence>
<dbReference type="AlphaFoldDB" id="A0A3M9MLX4"/>
<evidence type="ECO:0000256" key="3">
    <source>
        <dbReference type="PROSITE-ProRule" id="PRU00182"/>
    </source>
</evidence>
<dbReference type="Gene3D" id="3.30.70.1560">
    <property type="entry name" value="Alpha-L RNA-binding motif"/>
    <property type="match status" value="1"/>
</dbReference>
<proteinExistence type="inferred from homology"/>
<dbReference type="InterPro" id="IPR000748">
    <property type="entry name" value="PsdUridine_synth_RsuA/RluB/E/F"/>
</dbReference>
<dbReference type="EC" id="5.4.99.-" evidence="4"/>
<protein>
    <recommendedName>
        <fullName evidence="4">Pseudouridine synthase</fullName>
        <ecNumber evidence="4">5.4.99.-</ecNumber>
    </recommendedName>
</protein>
<dbReference type="PROSITE" id="PS50889">
    <property type="entry name" value="S4"/>
    <property type="match status" value="1"/>
</dbReference>
<keyword evidence="3" id="KW-0694">RNA-binding</keyword>
<dbReference type="InterPro" id="IPR036986">
    <property type="entry name" value="S4_RNA-bd_sf"/>
</dbReference>
<dbReference type="FunFam" id="3.30.70.1560:FF:000002">
    <property type="entry name" value="Pseudouridine synthase"/>
    <property type="match status" value="1"/>
</dbReference>
<dbReference type="PANTHER" id="PTHR47683">
    <property type="entry name" value="PSEUDOURIDINE SYNTHASE FAMILY PROTEIN-RELATED"/>
    <property type="match status" value="1"/>
</dbReference>
<name>A0A3M9MLX4_9BACT</name>
<dbReference type="InterPro" id="IPR020094">
    <property type="entry name" value="TruA/RsuA/RluB/E/F_N"/>
</dbReference>
<dbReference type="Proteomes" id="UP000272117">
    <property type="component" value="Unassembled WGS sequence"/>
</dbReference>
<dbReference type="GO" id="GO:0006364">
    <property type="term" value="P:rRNA processing"/>
    <property type="evidence" value="ECO:0007669"/>
    <property type="project" value="UniProtKB-ARBA"/>
</dbReference>
<comment type="caution">
    <text evidence="6">The sequence shown here is derived from an EMBL/GenBank/DDBJ whole genome shotgun (WGS) entry which is preliminary data.</text>
</comment>
<dbReference type="NCBIfam" id="TIGR00093">
    <property type="entry name" value="pseudouridine synthase"/>
    <property type="match status" value="1"/>
</dbReference>
<dbReference type="InterPro" id="IPR006145">
    <property type="entry name" value="PsdUridine_synth_RsuA/RluA"/>
</dbReference>
<dbReference type="PANTHER" id="PTHR47683:SF2">
    <property type="entry name" value="RNA-BINDING S4 DOMAIN-CONTAINING PROTEIN"/>
    <property type="match status" value="1"/>
</dbReference>
<dbReference type="SUPFAM" id="SSF55174">
    <property type="entry name" value="Alpha-L RNA-binding motif"/>
    <property type="match status" value="1"/>
</dbReference>
<dbReference type="Gene3D" id="3.10.290.10">
    <property type="entry name" value="RNA-binding S4 domain"/>
    <property type="match status" value="1"/>
</dbReference>
<dbReference type="GO" id="GO:0009982">
    <property type="term" value="F:pseudouridine synthase activity"/>
    <property type="evidence" value="ECO:0007669"/>
    <property type="project" value="InterPro"/>
</dbReference>
<dbReference type="Gene3D" id="3.30.70.580">
    <property type="entry name" value="Pseudouridine synthase I, catalytic domain, N-terminal subdomain"/>
    <property type="match status" value="1"/>
</dbReference>
<dbReference type="GO" id="GO:0001522">
    <property type="term" value="P:pseudouridine synthesis"/>
    <property type="evidence" value="ECO:0007669"/>
    <property type="project" value="InterPro"/>
</dbReference>
<dbReference type="InterPro" id="IPR018496">
    <property type="entry name" value="PsdUridine_synth_RsuA/RluB_CS"/>
</dbReference>
<dbReference type="PROSITE" id="PS01149">
    <property type="entry name" value="PSI_RSU"/>
    <property type="match status" value="1"/>
</dbReference>
<evidence type="ECO:0000256" key="2">
    <source>
        <dbReference type="ARBA" id="ARBA00023235"/>
    </source>
</evidence>
<reference evidence="6 7" key="1">
    <citation type="submission" date="2018-11" db="EMBL/GenBank/DDBJ databases">
        <title>Rufibacter latericius sp. nov., isolated from water in Baiyang Lake.</title>
        <authorList>
            <person name="Yang Y."/>
        </authorList>
    </citation>
    <scope>NUCLEOTIDE SEQUENCE [LARGE SCALE GENOMIC DNA]</scope>
    <source>
        <strain evidence="6 7">R-22-1c-1</strain>
    </source>
</reference>
<dbReference type="InterPro" id="IPR050343">
    <property type="entry name" value="RsuA_PseudoU_synthase"/>
</dbReference>
<organism evidence="6 7">
    <name type="scientific">Rufibacter latericius</name>
    <dbReference type="NCBI Taxonomy" id="2487040"/>
    <lineage>
        <taxon>Bacteria</taxon>
        <taxon>Pseudomonadati</taxon>
        <taxon>Bacteroidota</taxon>
        <taxon>Cytophagia</taxon>
        <taxon>Cytophagales</taxon>
        <taxon>Hymenobacteraceae</taxon>
        <taxon>Rufibacter</taxon>
    </lineage>
</organism>
<gene>
    <name evidence="6" type="ORF">EFB08_11650</name>
</gene>
<dbReference type="EMBL" id="RJJD01000007">
    <property type="protein sequence ID" value="RNI26542.1"/>
    <property type="molecule type" value="Genomic_DNA"/>
</dbReference>
<comment type="similarity">
    <text evidence="1 4">Belongs to the pseudouridine synthase RsuA family.</text>
</comment>
<dbReference type="SUPFAM" id="SSF55120">
    <property type="entry name" value="Pseudouridine synthase"/>
    <property type="match status" value="1"/>
</dbReference>
<evidence type="ECO:0000256" key="1">
    <source>
        <dbReference type="ARBA" id="ARBA00008348"/>
    </source>
</evidence>
<sequence>MKSLTSSLQHFVVQRGRLSNKEAVRCIVSGKVLVNGQKGQLQQVLHPEDEVQLDGKVLKAPQTFTYLAYYKPRGVESTLNPNIQDNLAQALNLHVRVFPVGRLDKESEGLMLLTNDGALYNRISHAENHQEKEYVVTVDKPLTLEALNNLATGVVIMGKKTRPAQVQQIGEKAFSIVLTQGLNRQIRRMCYKLGYEVERLVRVRMVNIGLGELQPGEWRELSNYEFDCKKRFKADIPYTP</sequence>
<feature type="domain" description="Pseudouridine synthase RsuA/RluA-like" evidence="5">
    <location>
        <begin position="66"/>
        <end position="190"/>
    </location>
</feature>
<evidence type="ECO:0000256" key="4">
    <source>
        <dbReference type="RuleBase" id="RU003887"/>
    </source>
</evidence>
<keyword evidence="7" id="KW-1185">Reference proteome</keyword>
<dbReference type="GO" id="GO:0140098">
    <property type="term" value="F:catalytic activity, acting on RNA"/>
    <property type="evidence" value="ECO:0007669"/>
    <property type="project" value="UniProtKB-ARBA"/>
</dbReference>
<dbReference type="RefSeq" id="WP_123127146.1">
    <property type="nucleotide sequence ID" value="NZ_RJJD01000007.1"/>
</dbReference>
<keyword evidence="2 4" id="KW-0413">Isomerase</keyword>
<dbReference type="GO" id="GO:0003723">
    <property type="term" value="F:RNA binding"/>
    <property type="evidence" value="ECO:0007669"/>
    <property type="project" value="UniProtKB-KW"/>
</dbReference>
<dbReference type="InterPro" id="IPR020103">
    <property type="entry name" value="PsdUridine_synth_cat_dom_sf"/>
</dbReference>
<dbReference type="InterPro" id="IPR042092">
    <property type="entry name" value="PsdUridine_s_RsuA/RluB/E/F_cat"/>
</dbReference>